<gene>
    <name evidence="1" type="ORF">FJT64_003787</name>
</gene>
<evidence type="ECO:0000313" key="2">
    <source>
        <dbReference type="Proteomes" id="UP000440578"/>
    </source>
</evidence>
<dbReference type="EMBL" id="VIIS01001405">
    <property type="protein sequence ID" value="KAF0298877.1"/>
    <property type="molecule type" value="Genomic_DNA"/>
</dbReference>
<dbReference type="Proteomes" id="UP000440578">
    <property type="component" value="Unassembled WGS sequence"/>
</dbReference>
<keyword evidence="2" id="KW-1185">Reference proteome</keyword>
<protein>
    <submittedName>
        <fullName evidence="1">Uncharacterized protein</fullName>
    </submittedName>
</protein>
<accession>A0A6A4VRP3</accession>
<organism evidence="1 2">
    <name type="scientific">Amphibalanus amphitrite</name>
    <name type="common">Striped barnacle</name>
    <name type="synonym">Balanus amphitrite</name>
    <dbReference type="NCBI Taxonomy" id="1232801"/>
    <lineage>
        <taxon>Eukaryota</taxon>
        <taxon>Metazoa</taxon>
        <taxon>Ecdysozoa</taxon>
        <taxon>Arthropoda</taxon>
        <taxon>Crustacea</taxon>
        <taxon>Multicrustacea</taxon>
        <taxon>Cirripedia</taxon>
        <taxon>Thoracica</taxon>
        <taxon>Thoracicalcarea</taxon>
        <taxon>Balanomorpha</taxon>
        <taxon>Balanoidea</taxon>
        <taxon>Balanidae</taxon>
        <taxon>Amphibalaninae</taxon>
        <taxon>Amphibalanus</taxon>
    </lineage>
</organism>
<proteinExistence type="predicted"/>
<sequence length="84" mass="8355">MAVAPRLFFGGQSSYGSYGGGYAIPAVASAPAPCPSTKDEHAIFNFLGFIVLTSQLVINAAGCGGSVAVPAVRAAAGYIGDHPP</sequence>
<comment type="caution">
    <text evidence="1">The sequence shown here is derived from an EMBL/GenBank/DDBJ whole genome shotgun (WGS) entry which is preliminary data.</text>
</comment>
<evidence type="ECO:0000313" key="1">
    <source>
        <dbReference type="EMBL" id="KAF0298877.1"/>
    </source>
</evidence>
<reference evidence="1 2" key="1">
    <citation type="submission" date="2019-07" db="EMBL/GenBank/DDBJ databases">
        <title>Draft genome assembly of a fouling barnacle, Amphibalanus amphitrite (Darwin, 1854): The first reference genome for Thecostraca.</title>
        <authorList>
            <person name="Kim W."/>
        </authorList>
    </citation>
    <scope>NUCLEOTIDE SEQUENCE [LARGE SCALE GENOMIC DNA]</scope>
    <source>
        <strain evidence="1">SNU_AA5</strain>
        <tissue evidence="1">Soma without cirri and trophi</tissue>
    </source>
</reference>
<name>A0A6A4VRP3_AMPAM</name>
<dbReference type="AlphaFoldDB" id="A0A6A4VRP3"/>